<evidence type="ECO:0000313" key="2">
    <source>
        <dbReference type="EMBL" id="MDT0532264.1"/>
    </source>
</evidence>
<gene>
    <name evidence="2" type="ORF">RM555_25010</name>
</gene>
<comment type="caution">
    <text evidence="2">The sequence shown here is derived from an EMBL/GenBank/DDBJ whole genome shotgun (WGS) entry which is preliminary data.</text>
</comment>
<feature type="region of interest" description="Disordered" evidence="1">
    <location>
        <begin position="124"/>
        <end position="159"/>
    </location>
</feature>
<name>A0ABU2X4B3_9ACTN</name>
<dbReference type="Proteomes" id="UP001180973">
    <property type="component" value="Unassembled WGS sequence"/>
</dbReference>
<protein>
    <submittedName>
        <fullName evidence="2">Uncharacterized protein</fullName>
    </submittedName>
</protein>
<proteinExistence type="predicted"/>
<keyword evidence="3" id="KW-1185">Reference proteome</keyword>
<dbReference type="EMBL" id="JAVRFL010000036">
    <property type="protein sequence ID" value="MDT0532264.1"/>
    <property type="molecule type" value="Genomic_DNA"/>
</dbReference>
<accession>A0ABU2X4B3</accession>
<evidence type="ECO:0000256" key="1">
    <source>
        <dbReference type="SAM" id="MobiDB-lite"/>
    </source>
</evidence>
<evidence type="ECO:0000313" key="3">
    <source>
        <dbReference type="Proteomes" id="UP001180973"/>
    </source>
</evidence>
<feature type="compositionally biased region" description="Pro residues" evidence="1">
    <location>
        <begin position="132"/>
        <end position="146"/>
    </location>
</feature>
<reference evidence="2" key="1">
    <citation type="submission" date="2023-09" db="EMBL/GenBank/DDBJ databases">
        <title>30 novel species of actinomycetes from the DSMZ collection.</title>
        <authorList>
            <person name="Nouioui I."/>
        </authorList>
    </citation>
    <scope>NUCLEOTIDE SEQUENCE</scope>
    <source>
        <strain evidence="2">DSM 115977</strain>
    </source>
</reference>
<dbReference type="RefSeq" id="WP_311414030.1">
    <property type="nucleotide sequence ID" value="NZ_JAVRFL010000036.1"/>
</dbReference>
<sequence length="159" mass="16895">MIPEEDGPASWLRGYGGIEADIRQLREFADKLQAEVERNYAPHLSYIAADLTAPVPNPADAFIELVDFLRAHHETQQATADMVWGVRDVTGHLAVAAGTVATRYTGSDAFAAARVTDIERALAHPAPTAPRGAPPMLPDPTGPAPAPDQGQGQGRVVLP</sequence>
<organism evidence="2 3">
    <name type="scientific">Micromonospora reichwaldensis</name>
    <dbReference type="NCBI Taxonomy" id="3075516"/>
    <lineage>
        <taxon>Bacteria</taxon>
        <taxon>Bacillati</taxon>
        <taxon>Actinomycetota</taxon>
        <taxon>Actinomycetes</taxon>
        <taxon>Micromonosporales</taxon>
        <taxon>Micromonosporaceae</taxon>
        <taxon>Micromonospora</taxon>
    </lineage>
</organism>